<gene>
    <name evidence="3" type="ORF">UFOVP143_39</name>
</gene>
<evidence type="ECO:0000256" key="1">
    <source>
        <dbReference type="SAM" id="Coils"/>
    </source>
</evidence>
<feature type="coiled-coil region" evidence="1">
    <location>
        <begin position="6"/>
        <end position="40"/>
    </location>
</feature>
<protein>
    <submittedName>
        <fullName evidence="3">Azospirillum phage Cd, Gp10</fullName>
    </submittedName>
</protein>
<evidence type="ECO:0000259" key="2">
    <source>
        <dbReference type="Pfam" id="PF10073"/>
    </source>
</evidence>
<dbReference type="EMBL" id="LR798191">
    <property type="protein sequence ID" value="CAB5079583.1"/>
    <property type="molecule type" value="Genomic_DNA"/>
</dbReference>
<proteinExistence type="predicted"/>
<dbReference type="InterPro" id="IPR046367">
    <property type="entry name" value="GapR-like_DNA-bd"/>
</dbReference>
<name>A0A6J7VQF7_9CAUD</name>
<reference evidence="3" key="1">
    <citation type="submission" date="2020-05" db="EMBL/GenBank/DDBJ databases">
        <authorList>
            <person name="Chiriac C."/>
            <person name="Salcher M."/>
            <person name="Ghai R."/>
            <person name="Kavagutti S V."/>
        </authorList>
    </citation>
    <scope>NUCLEOTIDE SEQUENCE</scope>
</reference>
<feature type="domain" description="GapR-like DNA-binding" evidence="2">
    <location>
        <begin position="9"/>
        <end position="76"/>
    </location>
</feature>
<sequence>MTIGHNSAAADELTALIERVERLEEEKKALAEDIKAVFAEAKMTGFDVKAMRRVLAERKIELAERKERRAMFDLYADKTKLYGDDDSEGDFV</sequence>
<dbReference type="GO" id="GO:0003677">
    <property type="term" value="F:DNA binding"/>
    <property type="evidence" value="ECO:0007669"/>
    <property type="project" value="InterPro"/>
</dbReference>
<evidence type="ECO:0000313" key="3">
    <source>
        <dbReference type="EMBL" id="CAB5079583.1"/>
    </source>
</evidence>
<dbReference type="Pfam" id="PF10073">
    <property type="entry name" value="GapR_DNA-bd"/>
    <property type="match status" value="1"/>
</dbReference>
<organism evidence="3">
    <name type="scientific">uncultured Caudovirales phage</name>
    <dbReference type="NCBI Taxonomy" id="2100421"/>
    <lineage>
        <taxon>Viruses</taxon>
        <taxon>Duplodnaviria</taxon>
        <taxon>Heunggongvirae</taxon>
        <taxon>Uroviricota</taxon>
        <taxon>Caudoviricetes</taxon>
        <taxon>Peduoviridae</taxon>
        <taxon>Maltschvirus</taxon>
        <taxon>Maltschvirus maltsch</taxon>
    </lineage>
</organism>
<accession>A0A6J7VQF7</accession>
<keyword evidence="1" id="KW-0175">Coiled coil</keyword>